<keyword evidence="2" id="KW-1133">Transmembrane helix</keyword>
<name>A0A8H7CI87_9AGAR</name>
<dbReference type="EMBL" id="JACAZH010000035">
    <property type="protein sequence ID" value="KAF7337286.1"/>
    <property type="molecule type" value="Genomic_DNA"/>
</dbReference>
<feature type="compositionally biased region" description="Basic and acidic residues" evidence="1">
    <location>
        <begin position="417"/>
        <end position="438"/>
    </location>
</feature>
<feature type="transmembrane region" description="Helical" evidence="2">
    <location>
        <begin position="35"/>
        <end position="53"/>
    </location>
</feature>
<evidence type="ECO:0000256" key="1">
    <source>
        <dbReference type="SAM" id="MobiDB-lite"/>
    </source>
</evidence>
<keyword evidence="2" id="KW-0812">Transmembrane</keyword>
<gene>
    <name evidence="3" type="ORF">MSAN_02281200</name>
</gene>
<accession>A0A8H7CI87</accession>
<protein>
    <submittedName>
        <fullName evidence="3">Uncharacterized protein</fullName>
    </submittedName>
</protein>
<comment type="caution">
    <text evidence="3">The sequence shown here is derived from an EMBL/GenBank/DDBJ whole genome shotgun (WGS) entry which is preliminary data.</text>
</comment>
<proteinExistence type="predicted"/>
<feature type="transmembrane region" description="Helical" evidence="2">
    <location>
        <begin position="59"/>
        <end position="79"/>
    </location>
</feature>
<evidence type="ECO:0000256" key="2">
    <source>
        <dbReference type="SAM" id="Phobius"/>
    </source>
</evidence>
<feature type="region of interest" description="Disordered" evidence="1">
    <location>
        <begin position="417"/>
        <end position="446"/>
    </location>
</feature>
<evidence type="ECO:0000313" key="3">
    <source>
        <dbReference type="EMBL" id="KAF7337286.1"/>
    </source>
</evidence>
<evidence type="ECO:0000313" key="4">
    <source>
        <dbReference type="Proteomes" id="UP000623467"/>
    </source>
</evidence>
<dbReference type="AlphaFoldDB" id="A0A8H7CI87"/>
<sequence>MLLESLLKKAHHGGRRVNQIILQQLRLCSRNSKNIYLQHILIGNLASCVNVVLRLQSFAALSVSMLLCGVVLALLRNIATHHFTMLKNGMAKCLCMTRLQLTASCTPISVRPSDVPTPPLDLQSVLSSHFAITMDSIHEDSITAAREKLYLAIVDFHGQMAERVPKLEARMKAINPDKPEDAPLYLPSEIQANQRPILKLEALTIIERELRESDAHEALSELRTSIRTFNWNLSIKKKDIHGIESNTRAGKFLQTLSNNIQVAGDRYRRIRSALISLGMAESNSTFQVLNRKEQYGKGGRQPQLGDSHKQSQEWEKEMDRVQWFRERALLERAIEEVEILDAEFERAIIWFGKTSEIWTKLALETGSMDLGIAFSSGPNDYNPSVGGWQAYAHKQAAMYLELRVGCEQAKADLEGMIKQDSEKENKKATERAEKEVKSGKNPLENDYSEYYTGLFAGL</sequence>
<dbReference type="Proteomes" id="UP000623467">
    <property type="component" value="Unassembled WGS sequence"/>
</dbReference>
<keyword evidence="4" id="KW-1185">Reference proteome</keyword>
<dbReference type="OrthoDB" id="2892895at2759"/>
<reference evidence="3" key="1">
    <citation type="submission" date="2020-05" db="EMBL/GenBank/DDBJ databases">
        <title>Mycena genomes resolve the evolution of fungal bioluminescence.</title>
        <authorList>
            <person name="Tsai I.J."/>
        </authorList>
    </citation>
    <scope>NUCLEOTIDE SEQUENCE</scope>
    <source>
        <strain evidence="3">160909Yilan</strain>
    </source>
</reference>
<keyword evidence="2" id="KW-0472">Membrane</keyword>
<organism evidence="3 4">
    <name type="scientific">Mycena sanguinolenta</name>
    <dbReference type="NCBI Taxonomy" id="230812"/>
    <lineage>
        <taxon>Eukaryota</taxon>
        <taxon>Fungi</taxon>
        <taxon>Dikarya</taxon>
        <taxon>Basidiomycota</taxon>
        <taxon>Agaricomycotina</taxon>
        <taxon>Agaricomycetes</taxon>
        <taxon>Agaricomycetidae</taxon>
        <taxon>Agaricales</taxon>
        <taxon>Marasmiineae</taxon>
        <taxon>Mycenaceae</taxon>
        <taxon>Mycena</taxon>
    </lineage>
</organism>